<dbReference type="GeneID" id="37144055"/>
<feature type="compositionally biased region" description="Low complexity" evidence="1">
    <location>
        <begin position="256"/>
        <end position="273"/>
    </location>
</feature>
<keyword evidence="3" id="KW-1185">Reference proteome</keyword>
<dbReference type="PANTHER" id="PTHR28061:SF1">
    <property type="entry name" value="INO80 COMPLEX SUBUNIT 4"/>
    <property type="match status" value="1"/>
</dbReference>
<dbReference type="OrthoDB" id="4093188at2759"/>
<feature type="compositionally biased region" description="Basic residues" evidence="1">
    <location>
        <begin position="131"/>
        <end position="141"/>
    </location>
</feature>
<reference evidence="2 3" key="1">
    <citation type="submission" date="2016-12" db="EMBL/GenBank/DDBJ databases">
        <title>The genomes of Aspergillus section Nigri reveals drivers in fungal speciation.</title>
        <authorList>
            <consortium name="DOE Joint Genome Institute"/>
            <person name="Vesth T.C."/>
            <person name="Nybo J."/>
            <person name="Theobald S."/>
            <person name="Brandl J."/>
            <person name="Frisvad J.C."/>
            <person name="Nielsen K.F."/>
            <person name="Lyhne E.K."/>
            <person name="Kogle M.E."/>
            <person name="Kuo A."/>
            <person name="Riley R."/>
            <person name="Clum A."/>
            <person name="Nolan M."/>
            <person name="Lipzen A."/>
            <person name="Salamov A."/>
            <person name="Henrissat B."/>
            <person name="Wiebenga A."/>
            <person name="De Vries R.P."/>
            <person name="Grigoriev I.V."/>
            <person name="Mortensen U.H."/>
            <person name="Andersen M.R."/>
            <person name="Baker S.E."/>
        </authorList>
    </citation>
    <scope>NUCLEOTIDE SEQUENCE [LARGE SCALE GENOMIC DNA]</scope>
    <source>
        <strain evidence="2 3">CBS 121591</strain>
    </source>
</reference>
<evidence type="ECO:0000313" key="3">
    <source>
        <dbReference type="Proteomes" id="UP000248340"/>
    </source>
</evidence>
<evidence type="ECO:0000313" key="2">
    <source>
        <dbReference type="EMBL" id="PYH86928.1"/>
    </source>
</evidence>
<organism evidence="2 3">
    <name type="scientific">Aspergillus uvarum CBS 121591</name>
    <dbReference type="NCBI Taxonomy" id="1448315"/>
    <lineage>
        <taxon>Eukaryota</taxon>
        <taxon>Fungi</taxon>
        <taxon>Dikarya</taxon>
        <taxon>Ascomycota</taxon>
        <taxon>Pezizomycotina</taxon>
        <taxon>Eurotiomycetes</taxon>
        <taxon>Eurotiomycetidae</taxon>
        <taxon>Eurotiales</taxon>
        <taxon>Aspergillaceae</taxon>
        <taxon>Aspergillus</taxon>
        <taxon>Aspergillus subgen. Circumdati</taxon>
    </lineage>
</organism>
<sequence length="273" mass="28348">MATTTTTTTTVTTNGRSSRSGSSKKMVVLKLSPDLLSQFATPPPESMESKNKKHIDTPAESPVKIKEPSSPASSSAELPPPPSSVDNASDAASTPAAGTSAADTPRRKGVPGPKPGSKRGLGQTGETYPRPRGKPGPKKKPRLDDGTVDHAKLAANHKLGPKANLGAINAGLRALDRTGAPCRKWERKALQLKSFTGIQWALPTWRAPKPPRPEENGEAKEMALETGDSDSKANQSASGVPSEKSNMGDGDVTPLPSNIPDASSPAPAIAMTA</sequence>
<feature type="region of interest" description="Disordered" evidence="1">
    <location>
        <begin position="1"/>
        <end position="147"/>
    </location>
</feature>
<dbReference type="PANTHER" id="PTHR28061">
    <property type="entry name" value="INO EIGHTY SUBUNIT 4"/>
    <property type="match status" value="1"/>
</dbReference>
<feature type="compositionally biased region" description="Polar residues" evidence="1">
    <location>
        <begin position="232"/>
        <end position="245"/>
    </location>
</feature>
<proteinExistence type="predicted"/>
<dbReference type="GO" id="GO:0031011">
    <property type="term" value="C:Ino80 complex"/>
    <property type="evidence" value="ECO:0007669"/>
    <property type="project" value="InterPro"/>
</dbReference>
<dbReference type="InterPro" id="IPR013175">
    <property type="entry name" value="INO80_su_Ies4"/>
</dbReference>
<dbReference type="VEuPathDB" id="FungiDB:BO82DRAFT_54279"/>
<dbReference type="EMBL" id="KZ821675">
    <property type="protein sequence ID" value="PYH86928.1"/>
    <property type="molecule type" value="Genomic_DNA"/>
</dbReference>
<feature type="compositionally biased region" description="Basic and acidic residues" evidence="1">
    <location>
        <begin position="47"/>
        <end position="67"/>
    </location>
</feature>
<name>A0A319DFU2_9EURO</name>
<feature type="compositionally biased region" description="Basic and acidic residues" evidence="1">
    <location>
        <begin position="211"/>
        <end position="223"/>
    </location>
</feature>
<dbReference type="STRING" id="1448315.A0A319DFU2"/>
<feature type="compositionally biased region" description="Low complexity" evidence="1">
    <location>
        <begin position="84"/>
        <end position="103"/>
    </location>
</feature>
<evidence type="ECO:0000256" key="1">
    <source>
        <dbReference type="SAM" id="MobiDB-lite"/>
    </source>
</evidence>
<dbReference type="GO" id="GO:0006338">
    <property type="term" value="P:chromatin remodeling"/>
    <property type="evidence" value="ECO:0007669"/>
    <property type="project" value="InterPro"/>
</dbReference>
<feature type="compositionally biased region" description="Low complexity" evidence="1">
    <location>
        <begin position="68"/>
        <end position="77"/>
    </location>
</feature>
<gene>
    <name evidence="2" type="ORF">BO82DRAFT_54279</name>
</gene>
<feature type="compositionally biased region" description="Low complexity" evidence="1">
    <location>
        <begin position="1"/>
        <end position="25"/>
    </location>
</feature>
<dbReference type="AlphaFoldDB" id="A0A319DFU2"/>
<protein>
    <submittedName>
        <fullName evidence="2">DUF1711-domain-containing protein</fullName>
    </submittedName>
</protein>
<feature type="region of interest" description="Disordered" evidence="1">
    <location>
        <begin position="203"/>
        <end position="273"/>
    </location>
</feature>
<dbReference type="RefSeq" id="XP_025497128.1">
    <property type="nucleotide sequence ID" value="XM_025641313.1"/>
</dbReference>
<accession>A0A319DFU2</accession>
<dbReference type="Proteomes" id="UP000248340">
    <property type="component" value="Unassembled WGS sequence"/>
</dbReference>
<dbReference type="Pfam" id="PF08193">
    <property type="entry name" value="INO80_Ies4"/>
    <property type="match status" value="1"/>
</dbReference>